<feature type="transmembrane region" description="Helical" evidence="9">
    <location>
        <begin position="111"/>
        <end position="129"/>
    </location>
</feature>
<sequence>MEKDFLTGHSGMFSNMDVLSYSLASITFGLLTILVAARYLRRGVDRALALASTISAIWALSLVSQSLWGYPGFNLRYLIELLRDAAWIYLLFALLKDGFKENRFTGKVKQILGASAGVLLFVLLGIGLVENFTDLDLAGGKIKLLGQIGLSLLGLSLIEQIWRNSPSFGRSSIKYMCIGVGTVFAFDFFMYADALLFGHVADSFWNARGFVNALLTPLFAVNVINTRRQPVDFQLSRSAVFHGGTLIFAGGYLLFLALGGYYVRTLGGEWGDALQVLFFTISLVFLTTLLLSRRIRSKLMVLISQNFFDYKYDYRDEWLKMTRELADLSNDPPLPQRVIRILAGLVESNAGAIWLIGEQDAYILKASVNLSTPKYTMIEGDSELVRFFRDREWIVDLHEYKADPVSYNLLEIPDAIAKTPDCWLIIPLYLGNDLYGMALVGNPYAKVELNWENFDLIKVVARQTCNLLAQADAQYRLSRAMQFEAVSKASSFMVHDLKTVIAQLSLLVKNAPKHRNNPAFIDDMINTTEHAVRKMSNLVDHIRKPHTEEQVNLEPINLTHLVQQLVTHYQHRAPAPHVDDAPSEVIVKADLEQLRSVLGHLIQNAQDATPPSGEITLTIKTSKGSVVLFIQDTGSGMTEEFISDQLFKPFESTKGLTGMGIGAYQAREYIRKIGGSIDVTSEPGIGSCFSVRIPLASERSGSMTEQTYRPIHDAEQPKESAN</sequence>
<evidence type="ECO:0000256" key="9">
    <source>
        <dbReference type="SAM" id="Phobius"/>
    </source>
</evidence>
<evidence type="ECO:0000259" key="10">
    <source>
        <dbReference type="PROSITE" id="PS50109"/>
    </source>
</evidence>
<keyword evidence="9" id="KW-0472">Membrane</keyword>
<dbReference type="PROSITE" id="PS50109">
    <property type="entry name" value="HIS_KIN"/>
    <property type="match status" value="1"/>
</dbReference>
<dbReference type="InterPro" id="IPR014265">
    <property type="entry name" value="XrtA/PrsK"/>
</dbReference>
<dbReference type="GO" id="GO:0005524">
    <property type="term" value="F:ATP binding"/>
    <property type="evidence" value="ECO:0007669"/>
    <property type="project" value="UniProtKB-KW"/>
</dbReference>
<dbReference type="GO" id="GO:0030295">
    <property type="term" value="F:protein kinase activator activity"/>
    <property type="evidence" value="ECO:0007669"/>
    <property type="project" value="TreeGrafter"/>
</dbReference>
<proteinExistence type="predicted"/>
<dbReference type="InterPro" id="IPR036890">
    <property type="entry name" value="HATPase_C_sf"/>
</dbReference>
<feature type="transmembrane region" description="Helical" evidence="9">
    <location>
        <begin position="47"/>
        <end position="69"/>
    </location>
</feature>
<dbReference type="EC" id="2.7.13.3" evidence="2"/>
<evidence type="ECO:0000256" key="6">
    <source>
        <dbReference type="ARBA" id="ARBA00022840"/>
    </source>
</evidence>
<dbReference type="Pfam" id="PF02518">
    <property type="entry name" value="HATPase_c"/>
    <property type="match status" value="1"/>
</dbReference>
<evidence type="ECO:0000256" key="1">
    <source>
        <dbReference type="ARBA" id="ARBA00000085"/>
    </source>
</evidence>
<name>A0A5M3PIM9_9GAMM</name>
<feature type="transmembrane region" description="Helical" evidence="9">
    <location>
        <begin position="81"/>
        <end position="99"/>
    </location>
</feature>
<evidence type="ECO:0000256" key="5">
    <source>
        <dbReference type="ARBA" id="ARBA00022777"/>
    </source>
</evidence>
<feature type="transmembrane region" description="Helical" evidence="9">
    <location>
        <begin position="175"/>
        <end position="197"/>
    </location>
</feature>
<accession>A0A5M3PIM9</accession>
<keyword evidence="5 11" id="KW-0418">Kinase</keyword>
<dbReference type="SUPFAM" id="SSF55874">
    <property type="entry name" value="ATPase domain of HSP90 chaperone/DNA topoisomerase II/histidine kinase"/>
    <property type="match status" value="1"/>
</dbReference>
<dbReference type="PRINTS" id="PR00344">
    <property type="entry name" value="BCTRLSENSOR"/>
</dbReference>
<dbReference type="GO" id="GO:0004673">
    <property type="term" value="F:protein histidine kinase activity"/>
    <property type="evidence" value="ECO:0007669"/>
    <property type="project" value="UniProtKB-EC"/>
</dbReference>
<dbReference type="PANTHER" id="PTHR42878:SF7">
    <property type="entry name" value="SENSOR HISTIDINE KINASE GLRK"/>
    <property type="match status" value="1"/>
</dbReference>
<dbReference type="InterPro" id="IPR003594">
    <property type="entry name" value="HATPase_dom"/>
</dbReference>
<evidence type="ECO:0000256" key="2">
    <source>
        <dbReference type="ARBA" id="ARBA00012438"/>
    </source>
</evidence>
<keyword evidence="7" id="KW-0902">Two-component regulatory system</keyword>
<evidence type="ECO:0000313" key="11">
    <source>
        <dbReference type="EMBL" id="GBO82737.1"/>
    </source>
</evidence>
<keyword evidence="3" id="KW-0808">Transferase</keyword>
<dbReference type="InterPro" id="IPR004358">
    <property type="entry name" value="Sig_transdc_His_kin-like_C"/>
</dbReference>
<dbReference type="Gene3D" id="3.30.565.10">
    <property type="entry name" value="Histidine kinase-like ATPase, C-terminal domain"/>
    <property type="match status" value="1"/>
</dbReference>
<dbReference type="InterPro" id="IPR005467">
    <property type="entry name" value="His_kinase_dom"/>
</dbReference>
<keyword evidence="12" id="KW-1185">Reference proteome</keyword>
<feature type="transmembrane region" description="Helical" evidence="9">
    <location>
        <begin position="273"/>
        <end position="291"/>
    </location>
</feature>
<feature type="transmembrane region" description="Helical" evidence="9">
    <location>
        <begin position="20"/>
        <end position="40"/>
    </location>
</feature>
<dbReference type="SUPFAM" id="SSF55781">
    <property type="entry name" value="GAF domain-like"/>
    <property type="match status" value="1"/>
</dbReference>
<dbReference type="EMBL" id="BGZH01000001">
    <property type="protein sequence ID" value="GBO82737.1"/>
    <property type="molecule type" value="Genomic_DNA"/>
</dbReference>
<dbReference type="NCBIfam" id="TIGR02916">
    <property type="entry name" value="PEP_his_kin"/>
    <property type="match status" value="1"/>
</dbReference>
<evidence type="ECO:0000256" key="3">
    <source>
        <dbReference type="ARBA" id="ARBA00022679"/>
    </source>
</evidence>
<keyword evidence="4" id="KW-0547">Nucleotide-binding</keyword>
<feature type="transmembrane region" description="Helical" evidence="9">
    <location>
        <begin position="239"/>
        <end position="261"/>
    </location>
</feature>
<comment type="catalytic activity">
    <reaction evidence="1">
        <text>ATP + protein L-histidine = ADP + protein N-phospho-L-histidine.</text>
        <dbReference type="EC" id="2.7.13.3"/>
    </reaction>
</comment>
<organism evidence="11 12">
    <name type="scientific">Marinobacter salsuginis</name>
    <dbReference type="NCBI Taxonomy" id="418719"/>
    <lineage>
        <taxon>Bacteria</taxon>
        <taxon>Pseudomonadati</taxon>
        <taxon>Pseudomonadota</taxon>
        <taxon>Gammaproteobacteria</taxon>
        <taxon>Pseudomonadales</taxon>
        <taxon>Marinobacteraceae</taxon>
        <taxon>Marinobacter</taxon>
    </lineage>
</organism>
<evidence type="ECO:0000256" key="4">
    <source>
        <dbReference type="ARBA" id="ARBA00022741"/>
    </source>
</evidence>
<feature type="region of interest" description="Disordered" evidence="8">
    <location>
        <begin position="700"/>
        <end position="722"/>
    </location>
</feature>
<feature type="domain" description="Histidine kinase" evidence="10">
    <location>
        <begin position="492"/>
        <end position="697"/>
    </location>
</feature>
<dbReference type="SMART" id="SM00387">
    <property type="entry name" value="HATPase_c"/>
    <property type="match status" value="1"/>
</dbReference>
<evidence type="ECO:0000256" key="8">
    <source>
        <dbReference type="SAM" id="MobiDB-lite"/>
    </source>
</evidence>
<reference evidence="11 12" key="1">
    <citation type="journal article" date="2019" name="J. Gen. Appl. Microbiol.">
        <title>Aerobic degradation of cis-dichloroethene by the marine bacterium Marinobacter salsuginis strain 5N-3.</title>
        <authorList>
            <person name="Inoue Y."/>
            <person name="Fukunaga Y."/>
            <person name="Katsumata H."/>
            <person name="Ohji S."/>
            <person name="Hosoyama A."/>
            <person name="Mori K."/>
            <person name="Ando K."/>
        </authorList>
    </citation>
    <scope>NUCLEOTIDE SEQUENCE [LARGE SCALE GENOMIC DNA]</scope>
    <source>
        <strain evidence="11 12">5N-3</strain>
    </source>
</reference>
<keyword evidence="9" id="KW-1133">Transmembrane helix</keyword>
<feature type="transmembrane region" description="Helical" evidence="9">
    <location>
        <begin position="209"/>
        <end position="227"/>
    </location>
</feature>
<dbReference type="InterPro" id="IPR050351">
    <property type="entry name" value="BphY/WalK/GraS-like"/>
</dbReference>
<dbReference type="GO" id="GO:0007234">
    <property type="term" value="P:osmosensory signaling via phosphorelay pathway"/>
    <property type="evidence" value="ECO:0007669"/>
    <property type="project" value="TreeGrafter"/>
</dbReference>
<dbReference type="AlphaFoldDB" id="A0A5M3PIM9"/>
<gene>
    <name evidence="11" type="ORF">MS5N3_01880</name>
</gene>
<keyword evidence="6" id="KW-0067">ATP-binding</keyword>
<feature type="compositionally biased region" description="Basic and acidic residues" evidence="8">
    <location>
        <begin position="710"/>
        <end position="722"/>
    </location>
</feature>
<keyword evidence="9" id="KW-0812">Transmembrane</keyword>
<dbReference type="GO" id="GO:0000156">
    <property type="term" value="F:phosphorelay response regulator activity"/>
    <property type="evidence" value="ECO:0007669"/>
    <property type="project" value="TreeGrafter"/>
</dbReference>
<evidence type="ECO:0000256" key="7">
    <source>
        <dbReference type="ARBA" id="ARBA00023012"/>
    </source>
</evidence>
<dbReference type="PANTHER" id="PTHR42878">
    <property type="entry name" value="TWO-COMPONENT HISTIDINE KINASE"/>
    <property type="match status" value="1"/>
</dbReference>
<comment type="caution">
    <text evidence="11">The sequence shown here is derived from an EMBL/GenBank/DDBJ whole genome shotgun (WGS) entry which is preliminary data.</text>
</comment>
<evidence type="ECO:0000313" key="12">
    <source>
        <dbReference type="Proteomes" id="UP000340077"/>
    </source>
</evidence>
<protein>
    <recommendedName>
        <fullName evidence="2">histidine kinase</fullName>
        <ecNumber evidence="2">2.7.13.3</ecNumber>
    </recommendedName>
</protein>
<dbReference type="Proteomes" id="UP000340077">
    <property type="component" value="Unassembled WGS sequence"/>
</dbReference>